<dbReference type="RefSeq" id="WP_376809615.1">
    <property type="nucleotide sequence ID" value="NZ_JBHTAC010000045.1"/>
</dbReference>
<keyword evidence="1 3" id="KW-0732">Signal</keyword>
<name>A0ABW2H4J1_9ACTN</name>
<evidence type="ECO:0000313" key="6">
    <source>
        <dbReference type="Proteomes" id="UP001596392"/>
    </source>
</evidence>
<dbReference type="Gene3D" id="2.60.120.200">
    <property type="match status" value="2"/>
</dbReference>
<feature type="signal peptide" evidence="3">
    <location>
        <begin position="1"/>
        <end position="34"/>
    </location>
</feature>
<dbReference type="Proteomes" id="UP001596392">
    <property type="component" value="Unassembled WGS sequence"/>
</dbReference>
<proteinExistence type="predicted"/>
<feature type="chain" id="PRO_5047186581" evidence="3">
    <location>
        <begin position="35"/>
        <end position="512"/>
    </location>
</feature>
<evidence type="ECO:0000256" key="1">
    <source>
        <dbReference type="ARBA" id="ARBA00022729"/>
    </source>
</evidence>
<evidence type="ECO:0000256" key="3">
    <source>
        <dbReference type="SAM" id="SignalP"/>
    </source>
</evidence>
<evidence type="ECO:0000256" key="2">
    <source>
        <dbReference type="ARBA" id="ARBA00023157"/>
    </source>
</evidence>
<dbReference type="Pfam" id="PF13385">
    <property type="entry name" value="Laminin_G_3"/>
    <property type="match status" value="2"/>
</dbReference>
<dbReference type="SMART" id="SM00560">
    <property type="entry name" value="LamGL"/>
    <property type="match status" value="2"/>
</dbReference>
<dbReference type="InterPro" id="IPR013320">
    <property type="entry name" value="ConA-like_dom_sf"/>
</dbReference>
<accession>A0ABW2H4J1</accession>
<evidence type="ECO:0000313" key="5">
    <source>
        <dbReference type="EMBL" id="MFC7246828.1"/>
    </source>
</evidence>
<keyword evidence="6" id="KW-1185">Reference proteome</keyword>
<sequence>MNIRSAVGSAHARRALAVLVAATAALAVAGPARAADTRTPVGRWLLEAMPGISTDAALADEAAAPQDSPLTATGTTWLADAHLIGGQALSFNGTSSVAATAAPVLDTTTSFSVAAWVSPADLATDRDFLGQDQAATADPTRRGGFSVGIRHQGRAAHWTFRMGNGPSRRTAVVAATDPRTLTAADLGRWTHVAASYDAATRVMSLYVDGARVAQARRTATPWAAGGPFTVGRSDDGGPAHFWKGEVTRAYAYDRVLTDHDLFGGTVDGFTEPGMLDAVSVGSWDFNAAVPCFLPEIPDTCNAPDSRAFNRTLQLTLGTDIATDRTALAFDGSAYVFDADFNQVFNPDGTPATQPSTEYGYFDGPVVHTDDAFGVTASARVDDPARPGPQTVVSLGAAGAPPAFSLFYADGAYTATLARSATPGDTVTVSAAVADATAWHRLTVVYDPHQAGLRLLVDGVQAASAAVDTAYDGGGRLEVGRATSGDGYLFGAVDNLDLWQGALTERQLAALAG</sequence>
<protein>
    <submittedName>
        <fullName evidence="5">LamG-like jellyroll fold domain-containing protein</fullName>
    </submittedName>
</protein>
<dbReference type="InterPro" id="IPR006558">
    <property type="entry name" value="LamG-like"/>
</dbReference>
<comment type="caution">
    <text evidence="5">The sequence shown here is derived from an EMBL/GenBank/DDBJ whole genome shotgun (WGS) entry which is preliminary data.</text>
</comment>
<dbReference type="EMBL" id="JBHTAC010000045">
    <property type="protein sequence ID" value="MFC7246828.1"/>
    <property type="molecule type" value="Genomic_DNA"/>
</dbReference>
<feature type="domain" description="LamG-like jellyroll fold" evidence="4">
    <location>
        <begin position="370"/>
        <end position="505"/>
    </location>
</feature>
<dbReference type="SUPFAM" id="SSF49899">
    <property type="entry name" value="Concanavalin A-like lectins/glucanases"/>
    <property type="match status" value="2"/>
</dbReference>
<reference evidence="6" key="1">
    <citation type="journal article" date="2019" name="Int. J. Syst. Evol. Microbiol.">
        <title>The Global Catalogue of Microorganisms (GCM) 10K type strain sequencing project: providing services to taxonomists for standard genome sequencing and annotation.</title>
        <authorList>
            <consortium name="The Broad Institute Genomics Platform"/>
            <consortium name="The Broad Institute Genome Sequencing Center for Infectious Disease"/>
            <person name="Wu L."/>
            <person name="Ma J."/>
        </authorList>
    </citation>
    <scope>NUCLEOTIDE SEQUENCE [LARGE SCALE GENOMIC DNA]</scope>
    <source>
        <strain evidence="6">CGMCC 1.9106</strain>
    </source>
</reference>
<organism evidence="5 6">
    <name type="scientific">Catellatospora aurea</name>
    <dbReference type="NCBI Taxonomy" id="1337874"/>
    <lineage>
        <taxon>Bacteria</taxon>
        <taxon>Bacillati</taxon>
        <taxon>Actinomycetota</taxon>
        <taxon>Actinomycetes</taxon>
        <taxon>Micromonosporales</taxon>
        <taxon>Micromonosporaceae</taxon>
        <taxon>Catellatospora</taxon>
    </lineage>
</organism>
<evidence type="ECO:0000259" key="4">
    <source>
        <dbReference type="SMART" id="SM00560"/>
    </source>
</evidence>
<keyword evidence="2" id="KW-1015">Disulfide bond</keyword>
<feature type="domain" description="LamG-like jellyroll fold" evidence="4">
    <location>
        <begin position="109"/>
        <end position="259"/>
    </location>
</feature>
<gene>
    <name evidence="5" type="ORF">ACFQO7_30495</name>
</gene>